<comment type="caution">
    <text evidence="9">The sequence shown here is derived from an EMBL/GenBank/DDBJ whole genome shotgun (WGS) entry which is preliminary data.</text>
</comment>
<dbReference type="PROSITE" id="PS50113">
    <property type="entry name" value="PAC"/>
    <property type="match status" value="1"/>
</dbReference>
<dbReference type="Proteomes" id="UP001219956">
    <property type="component" value="Unassembled WGS sequence"/>
</dbReference>
<gene>
    <name evidence="9" type="ORF">PQU95_10355</name>
</gene>
<keyword evidence="10" id="KW-1185">Reference proteome</keyword>
<evidence type="ECO:0000256" key="4">
    <source>
        <dbReference type="ARBA" id="ARBA00022679"/>
    </source>
</evidence>
<dbReference type="InterPro" id="IPR005467">
    <property type="entry name" value="His_kinase_dom"/>
</dbReference>
<dbReference type="CDD" id="cd00130">
    <property type="entry name" value="PAS"/>
    <property type="match status" value="1"/>
</dbReference>
<dbReference type="Gene3D" id="3.30.565.10">
    <property type="entry name" value="Histidine kinase-like ATPase, C-terminal domain"/>
    <property type="match status" value="1"/>
</dbReference>
<dbReference type="InterPro" id="IPR000014">
    <property type="entry name" value="PAS"/>
</dbReference>
<dbReference type="SMART" id="SM00387">
    <property type="entry name" value="HATPase_c"/>
    <property type="match status" value="1"/>
</dbReference>
<feature type="domain" description="PAC" evidence="8">
    <location>
        <begin position="91"/>
        <end position="144"/>
    </location>
</feature>
<dbReference type="InterPro" id="IPR003594">
    <property type="entry name" value="HATPase_dom"/>
</dbReference>
<dbReference type="Pfam" id="PF02518">
    <property type="entry name" value="HATPase_c"/>
    <property type="match status" value="1"/>
</dbReference>
<dbReference type="CDD" id="cd00082">
    <property type="entry name" value="HisKA"/>
    <property type="match status" value="1"/>
</dbReference>
<dbReference type="PANTHER" id="PTHR43047:SF72">
    <property type="entry name" value="OSMOSENSING HISTIDINE PROTEIN KINASE SLN1"/>
    <property type="match status" value="1"/>
</dbReference>
<dbReference type="Pfam" id="PF00512">
    <property type="entry name" value="HisKA"/>
    <property type="match status" value="1"/>
</dbReference>
<dbReference type="Pfam" id="PF08448">
    <property type="entry name" value="PAS_4"/>
    <property type="match status" value="1"/>
</dbReference>
<dbReference type="InterPro" id="IPR036097">
    <property type="entry name" value="HisK_dim/P_sf"/>
</dbReference>
<accession>A0ABT5IYH0</accession>
<dbReference type="InterPro" id="IPR013656">
    <property type="entry name" value="PAS_4"/>
</dbReference>
<dbReference type="Gene3D" id="3.30.450.20">
    <property type="entry name" value="PAS domain"/>
    <property type="match status" value="1"/>
</dbReference>
<dbReference type="SMART" id="SM00388">
    <property type="entry name" value="HisKA"/>
    <property type="match status" value="1"/>
</dbReference>
<dbReference type="PROSITE" id="PS50112">
    <property type="entry name" value="PAS"/>
    <property type="match status" value="1"/>
</dbReference>
<organism evidence="9 10">
    <name type="scientific">Vogesella aquatica</name>
    <dbReference type="NCBI Taxonomy" id="2984206"/>
    <lineage>
        <taxon>Bacteria</taxon>
        <taxon>Pseudomonadati</taxon>
        <taxon>Pseudomonadota</taxon>
        <taxon>Betaproteobacteria</taxon>
        <taxon>Neisseriales</taxon>
        <taxon>Chromobacteriaceae</taxon>
        <taxon>Vogesella</taxon>
    </lineage>
</organism>
<dbReference type="PANTHER" id="PTHR43047">
    <property type="entry name" value="TWO-COMPONENT HISTIDINE PROTEIN KINASE"/>
    <property type="match status" value="1"/>
</dbReference>
<evidence type="ECO:0000256" key="1">
    <source>
        <dbReference type="ARBA" id="ARBA00000085"/>
    </source>
</evidence>
<dbReference type="RefSeq" id="WP_272751928.1">
    <property type="nucleotide sequence ID" value="NZ_JAQQLF010000011.1"/>
</dbReference>
<dbReference type="GO" id="GO:0016301">
    <property type="term" value="F:kinase activity"/>
    <property type="evidence" value="ECO:0007669"/>
    <property type="project" value="UniProtKB-KW"/>
</dbReference>
<dbReference type="InterPro" id="IPR036890">
    <property type="entry name" value="HATPase_C_sf"/>
</dbReference>
<dbReference type="PRINTS" id="PR00344">
    <property type="entry name" value="BCTRLSENSOR"/>
</dbReference>
<reference evidence="9 10" key="1">
    <citation type="submission" date="2023-01" db="EMBL/GenBank/DDBJ databases">
        <title>Novel species of the genus Vogesella isolated from rivers.</title>
        <authorList>
            <person name="Lu H."/>
        </authorList>
    </citation>
    <scope>NUCLEOTIDE SEQUENCE [LARGE SCALE GENOMIC DNA]</scope>
    <source>
        <strain evidence="9 10">DC21W</strain>
    </source>
</reference>
<evidence type="ECO:0000259" key="8">
    <source>
        <dbReference type="PROSITE" id="PS50113"/>
    </source>
</evidence>
<evidence type="ECO:0000256" key="2">
    <source>
        <dbReference type="ARBA" id="ARBA00012438"/>
    </source>
</evidence>
<sequence length="414" mass="44564">MMRLRQRMRGMQLAAAQQRQVLQDFLTIASDWFWELDAAGRIVRCSAALQPLLGFAPASLHGLHWSALQAVQGSPDSHSRLATLFAAGQPFRNQVFLLDCPDGVQRHISLSALPWYDAAGQLAGYRGTGRDVSDSQLLQAALRQGQADMGQSLAEQALALIDAKLAAEHACQAKNRLLANVSHELLTPLHGILNFAEMARLKLARGDTQRVAAHLSAISENGQRLAYQLNGLIDLAALDAGRRPFHWQSLNMRQLVEDCVSQQEPAWQQRGLQVQVSSHPLARLVGDHGSLMQLLGQLLGNAIRFSPQGGVVELQIDRLATCLQLTVCDQGPGVPATEAERIFAAFEQGSLGQDSGHAGLGLAICRRIAQAHGGHIRLQASTHGACFVVQLPFVAGQPMAGVPANAPFTCPQAG</sequence>
<dbReference type="Gene3D" id="1.10.287.130">
    <property type="match status" value="1"/>
</dbReference>
<dbReference type="EC" id="2.7.13.3" evidence="2"/>
<evidence type="ECO:0000259" key="6">
    <source>
        <dbReference type="PROSITE" id="PS50109"/>
    </source>
</evidence>
<comment type="catalytic activity">
    <reaction evidence="1">
        <text>ATP + protein L-histidine = ADP + protein N-phospho-L-histidine.</text>
        <dbReference type="EC" id="2.7.13.3"/>
    </reaction>
</comment>
<feature type="domain" description="PAS" evidence="7">
    <location>
        <begin position="18"/>
        <end position="62"/>
    </location>
</feature>
<dbReference type="SUPFAM" id="SSF47384">
    <property type="entry name" value="Homodimeric domain of signal transducing histidine kinase"/>
    <property type="match status" value="1"/>
</dbReference>
<keyword evidence="5 9" id="KW-0418">Kinase</keyword>
<dbReference type="SUPFAM" id="SSF55785">
    <property type="entry name" value="PYP-like sensor domain (PAS domain)"/>
    <property type="match status" value="1"/>
</dbReference>
<dbReference type="CDD" id="cd00075">
    <property type="entry name" value="HATPase"/>
    <property type="match status" value="1"/>
</dbReference>
<dbReference type="InterPro" id="IPR000700">
    <property type="entry name" value="PAS-assoc_C"/>
</dbReference>
<dbReference type="InterPro" id="IPR003661">
    <property type="entry name" value="HisK_dim/P_dom"/>
</dbReference>
<evidence type="ECO:0000256" key="5">
    <source>
        <dbReference type="ARBA" id="ARBA00022777"/>
    </source>
</evidence>
<dbReference type="PROSITE" id="PS50109">
    <property type="entry name" value="HIS_KIN"/>
    <property type="match status" value="1"/>
</dbReference>
<dbReference type="EMBL" id="JAQQLF010000011">
    <property type="protein sequence ID" value="MDC7717612.1"/>
    <property type="molecule type" value="Genomic_DNA"/>
</dbReference>
<evidence type="ECO:0000313" key="10">
    <source>
        <dbReference type="Proteomes" id="UP001219956"/>
    </source>
</evidence>
<evidence type="ECO:0000256" key="3">
    <source>
        <dbReference type="ARBA" id="ARBA00022553"/>
    </source>
</evidence>
<protein>
    <recommendedName>
        <fullName evidence="2">histidine kinase</fullName>
        <ecNumber evidence="2">2.7.13.3</ecNumber>
    </recommendedName>
</protein>
<name>A0ABT5IYH0_9NEIS</name>
<dbReference type="SUPFAM" id="SSF55874">
    <property type="entry name" value="ATPase domain of HSP90 chaperone/DNA topoisomerase II/histidine kinase"/>
    <property type="match status" value="1"/>
</dbReference>
<evidence type="ECO:0000259" key="7">
    <source>
        <dbReference type="PROSITE" id="PS50112"/>
    </source>
</evidence>
<feature type="domain" description="Histidine kinase" evidence="6">
    <location>
        <begin position="180"/>
        <end position="395"/>
    </location>
</feature>
<dbReference type="NCBIfam" id="TIGR00229">
    <property type="entry name" value="sensory_box"/>
    <property type="match status" value="1"/>
</dbReference>
<keyword evidence="4" id="KW-0808">Transferase</keyword>
<keyword evidence="3" id="KW-0597">Phosphoprotein</keyword>
<dbReference type="InterPro" id="IPR035965">
    <property type="entry name" value="PAS-like_dom_sf"/>
</dbReference>
<dbReference type="InterPro" id="IPR004358">
    <property type="entry name" value="Sig_transdc_His_kin-like_C"/>
</dbReference>
<proteinExistence type="predicted"/>
<evidence type="ECO:0000313" key="9">
    <source>
        <dbReference type="EMBL" id="MDC7717612.1"/>
    </source>
</evidence>